<dbReference type="FunFam" id="1.25.40.430:FF:000003">
    <property type="entry name" value="Checkpoint serine/threonine-protein kinase BUB1"/>
    <property type="match status" value="1"/>
</dbReference>
<feature type="binding site" evidence="7">
    <location>
        <position position="1214"/>
    </location>
    <ligand>
        <name>ATP</name>
        <dbReference type="ChEBI" id="CHEBI:30616"/>
    </ligand>
</feature>
<comment type="subcellular location">
    <subcellularLocation>
        <location evidence="1">Chromosome</location>
        <location evidence="1">Centromere</location>
        <location evidence="1">Kinetochore</location>
    </subcellularLocation>
</comment>
<dbReference type="GO" id="GO:0000776">
    <property type="term" value="C:kinetochore"/>
    <property type="evidence" value="ECO:0007669"/>
    <property type="project" value="UniProtKB-KW"/>
</dbReference>
<evidence type="ECO:0000313" key="13">
    <source>
        <dbReference type="Proteomes" id="UP000600918"/>
    </source>
</evidence>
<dbReference type="Proteomes" id="UP000600918">
    <property type="component" value="Unassembled WGS sequence"/>
</dbReference>
<evidence type="ECO:0000256" key="4">
    <source>
        <dbReference type="ARBA" id="ARBA00022838"/>
    </source>
</evidence>
<feature type="region of interest" description="Disordered" evidence="9">
    <location>
        <begin position="708"/>
        <end position="837"/>
    </location>
</feature>
<dbReference type="InterPro" id="IPR013212">
    <property type="entry name" value="Mad3/Bub1_I"/>
</dbReference>
<keyword evidence="5 7" id="KW-0067">ATP-binding</keyword>
<evidence type="ECO:0000256" key="1">
    <source>
        <dbReference type="ARBA" id="ARBA00004629"/>
    </source>
</evidence>
<dbReference type="GO" id="GO:0032991">
    <property type="term" value="C:protein-containing complex"/>
    <property type="evidence" value="ECO:0007669"/>
    <property type="project" value="UniProtKB-ARBA"/>
</dbReference>
<proteinExistence type="predicted"/>
<gene>
    <name evidence="12" type="ORF">H0235_003917</name>
</gene>
<dbReference type="InterPro" id="IPR011009">
    <property type="entry name" value="Kinase-like_dom_sf"/>
</dbReference>
<evidence type="ECO:0000259" key="10">
    <source>
        <dbReference type="PROSITE" id="PS50011"/>
    </source>
</evidence>
<dbReference type="PANTHER" id="PTHR14030">
    <property type="entry name" value="MITOTIC CHECKPOINT SERINE/THREONINE-PROTEIN KINASE BUB1"/>
    <property type="match status" value="1"/>
</dbReference>
<dbReference type="SUPFAM" id="SSF56112">
    <property type="entry name" value="Protein kinase-like (PK-like)"/>
    <property type="match status" value="1"/>
</dbReference>
<keyword evidence="3 7" id="KW-0547">Nucleotide-binding</keyword>
<feature type="compositionally biased region" description="Basic residues" evidence="9">
    <location>
        <begin position="808"/>
        <end position="817"/>
    </location>
</feature>
<dbReference type="InterPro" id="IPR017441">
    <property type="entry name" value="Protein_kinase_ATP_BS"/>
</dbReference>
<keyword evidence="8" id="KW-0175">Coiled coil</keyword>
<dbReference type="GO" id="GO:0005634">
    <property type="term" value="C:nucleus"/>
    <property type="evidence" value="ECO:0007669"/>
    <property type="project" value="TreeGrafter"/>
</dbReference>
<dbReference type="SMART" id="SM00777">
    <property type="entry name" value="Mad3_BUB1_I"/>
    <property type="match status" value="1"/>
</dbReference>
<accession>A0A834UFP9</accession>
<keyword evidence="4" id="KW-0995">Kinetochore</keyword>
<evidence type="ECO:0000256" key="6">
    <source>
        <dbReference type="ARBA" id="ARBA00023328"/>
    </source>
</evidence>
<feature type="compositionally biased region" description="Low complexity" evidence="9">
    <location>
        <begin position="749"/>
        <end position="789"/>
    </location>
</feature>
<evidence type="ECO:0000256" key="9">
    <source>
        <dbReference type="SAM" id="MobiDB-lite"/>
    </source>
</evidence>
<reference evidence="12" key="1">
    <citation type="journal article" date="2020" name="G3 (Bethesda)">
        <title>High-Quality Assemblies for Three Invasive Social Wasps from the &lt;i&gt;Vespula&lt;/i&gt; Genus.</title>
        <authorList>
            <person name="Harrop T.W.R."/>
            <person name="Guhlin J."/>
            <person name="McLaughlin G.M."/>
            <person name="Permina E."/>
            <person name="Stockwell P."/>
            <person name="Gilligan J."/>
            <person name="Le Lec M.F."/>
            <person name="Gruber M.A.M."/>
            <person name="Quinn O."/>
            <person name="Lovegrove M."/>
            <person name="Duncan E.J."/>
            <person name="Remnant E.J."/>
            <person name="Van Eeckhoven J."/>
            <person name="Graham B."/>
            <person name="Knapp R.A."/>
            <person name="Langford K.W."/>
            <person name="Kronenberg Z."/>
            <person name="Press M.O."/>
            <person name="Eacker S.M."/>
            <person name="Wilson-Rankin E.E."/>
            <person name="Purcell J."/>
            <person name="Lester P.J."/>
            <person name="Dearden P.K."/>
        </authorList>
    </citation>
    <scope>NUCLEOTIDE SEQUENCE</scope>
    <source>
        <strain evidence="12">Volc-1</strain>
    </source>
</reference>
<keyword evidence="13" id="KW-1185">Reference proteome</keyword>
<sequence length="1467" mass="170206">MDPATVIALCKENIQPLRYGRNAAQLGTALRAQEDVEAQQLLLQEKQMYEDAIRNYEGEDPLENWYEYILWIEQSYPKSGHESHIGKLLQQCLATFEKEAKYYQDQRYIRLWINYINMQKNPLELYQLLYNNGIGTMVADMYRAWAFELEQIEDYKQADEIYLLGLRARAEPLDELDYAHNTNNLIIFGINSNNCTARRNFQLAVARKTLGRIDDRGDASIFEQRQAFSSLKAIKAGKRVGTIRTGHRVRDYFPGSIPQVTTMQNTRPNSRVQIYQDDMSGEIKGASILDHVPIEDMMHKENTIKPGPWNSGMKKSNLLSSTVKTAFKVHEDEVDDNDMQKVRLFPNHISFFDGSKYPEHMMIPVCVQDRPNPNVILKPHYPKQIVYANNMDISMEEIRAQRYLLKSRQNQDMQKKYSDLDIDDKCSRNPDLQNQQKIMERDSQNHSITLQELQQHRQEFAQQKMVQRQHNLELQRREIEHLEIERHRIQIEQQQELQRQQYEVDKLTLENQRHDAKQQELKRLEAERLEAERIEAERIEAERIEAERIEAQRIEAERIEAQRIEAERIEAERIEAQRIEAERIEAERIEAERIEAQRMEAELNTQRKLQTSYLHSHHTSSLSTDNEEHLLGQSLTVNTKEAISAVQDLWHSPSVTPATPRFRNPIAPRMTDSRTKLSFDIHMDSSMTQHAMSSKHHQGYNIQPYEDQENHQSFHSSHQSYVPPAQHTPYGNHGLQNTYHYQIQHHDQQVQQLSHHPHHQLIQQQQQQQAHSLHHQSLSQSQHLQSHSQLQHHSHVHHHSPQSQHLPHQPHHSHHHMQQMQHPSFGNMLPNDIGYQQYPSSLEPALLQQNSEPQKPLHYPSYSEPNVEANKPYRMPPELPYIKSPGMNRRDLKYLENAENKENAIVIDYNGPLEENMPSKLAEENNLYTDDTLGIAPLSGPNDTCYTEACNALLSSSTPMTNHFRLSHRPKDVPQFSSQNVPHHTIPDVNNGNTDEKLSVIMESTREYVSSSSASSANTRTAALGFTLTREEMSLIKESSLQQTHNDSILATSQPYEQKMRAQIQAVHAQSPRTVQRNVDQITSEIKNNCDLRKSINFKLSSETDNQEKTDTMECEEHEPMEQVEEEIFQLPSGDINPFDKNLIAGLLKNMKFPQSQHAKGYMRINTNLNKFVPSTMITLGPEAYNLEKCLGKGMYGTVFKAVNMQTGRTVALKTQKPAWVWEYYIVREIKTRLKNPHMLRGFMDVSIAYIANNGSVLVSEFSKFGTLLAVTNQVKMSTGKPLIEPLAIFFTIEMLQIVEHLHKCQIIHGDIKPDNFLFMRLPTEDVRPTIQLIDFGCSIDMSLLPKKTTFTHIIKTEEFTCIEMQTGRPWTYQTDLYCLAATSHCLLFGNYMRVSNVGDHWFINSKLPRYAKKAAWEPFFTELLNIESCEKLPDLCRLRNLMEEALPPMPELQSKLRILSNILNKR</sequence>
<dbReference type="GO" id="GO:0051754">
    <property type="term" value="P:meiotic sister chromatid cohesion, centromeric"/>
    <property type="evidence" value="ECO:0007669"/>
    <property type="project" value="TreeGrafter"/>
</dbReference>
<dbReference type="InterPro" id="IPR008271">
    <property type="entry name" value="Ser/Thr_kinase_AS"/>
</dbReference>
<evidence type="ECO:0000256" key="5">
    <source>
        <dbReference type="ARBA" id="ARBA00022840"/>
    </source>
</evidence>
<dbReference type="PROSITE" id="PS00108">
    <property type="entry name" value="PROTEIN_KINASE_ST"/>
    <property type="match status" value="1"/>
</dbReference>
<dbReference type="Gene3D" id="1.25.40.430">
    <property type="match status" value="1"/>
</dbReference>
<feature type="region of interest" description="Disordered" evidence="9">
    <location>
        <begin position="652"/>
        <end position="671"/>
    </location>
</feature>
<keyword evidence="6" id="KW-0137">Centromere</keyword>
<feature type="compositionally biased region" description="Basic residues" evidence="9">
    <location>
        <begin position="790"/>
        <end position="800"/>
    </location>
</feature>
<evidence type="ECO:0000256" key="7">
    <source>
        <dbReference type="PROSITE-ProRule" id="PRU10141"/>
    </source>
</evidence>
<feature type="domain" description="BUB1 N-terminal" evidence="11">
    <location>
        <begin position="49"/>
        <end position="226"/>
    </location>
</feature>
<dbReference type="CDD" id="cd13981">
    <property type="entry name" value="STKc_Bub1_BubR1"/>
    <property type="match status" value="1"/>
</dbReference>
<dbReference type="InterPro" id="IPR015661">
    <property type="entry name" value="Bub1/Mad3"/>
</dbReference>
<dbReference type="Gene3D" id="1.10.510.10">
    <property type="entry name" value="Transferase(Phosphotransferase) domain 1"/>
    <property type="match status" value="1"/>
</dbReference>
<protein>
    <recommendedName>
        <fullName evidence="14">Mitotic checkpoint serine/threonine-protein kinase BUB1</fullName>
    </recommendedName>
</protein>
<name>A0A834UFP9_VESPE</name>
<dbReference type="EMBL" id="JACSDY010000002">
    <property type="protein sequence ID" value="KAF7435726.1"/>
    <property type="molecule type" value="Genomic_DNA"/>
</dbReference>
<dbReference type="PROSITE" id="PS00107">
    <property type="entry name" value="PROTEIN_KINASE_ATP"/>
    <property type="match status" value="1"/>
</dbReference>
<dbReference type="GO" id="GO:0007094">
    <property type="term" value="P:mitotic spindle assembly checkpoint signaling"/>
    <property type="evidence" value="ECO:0007669"/>
    <property type="project" value="InterPro"/>
</dbReference>
<feature type="coiled-coil region" evidence="8">
    <location>
        <begin position="465"/>
        <end position="609"/>
    </location>
</feature>
<dbReference type="InterPro" id="IPR000719">
    <property type="entry name" value="Prot_kinase_dom"/>
</dbReference>
<evidence type="ECO:0000256" key="8">
    <source>
        <dbReference type="SAM" id="Coils"/>
    </source>
</evidence>
<dbReference type="PANTHER" id="PTHR14030:SF4">
    <property type="entry name" value="BUB1 KINASE, ISOFORM A-RELATED"/>
    <property type="match status" value="1"/>
</dbReference>
<dbReference type="Pfam" id="PF08311">
    <property type="entry name" value="Mad3_BUB1_I"/>
    <property type="match status" value="1"/>
</dbReference>
<dbReference type="PROSITE" id="PS51489">
    <property type="entry name" value="BUB1_N"/>
    <property type="match status" value="1"/>
</dbReference>
<comment type="caution">
    <text evidence="12">The sequence shown here is derived from an EMBL/GenBank/DDBJ whole genome shotgun (WGS) entry which is preliminary data.</text>
</comment>
<dbReference type="Pfam" id="PF00069">
    <property type="entry name" value="Pkinase"/>
    <property type="match status" value="1"/>
</dbReference>
<evidence type="ECO:0000256" key="2">
    <source>
        <dbReference type="ARBA" id="ARBA00022454"/>
    </source>
</evidence>
<evidence type="ECO:0000259" key="11">
    <source>
        <dbReference type="PROSITE" id="PS51489"/>
    </source>
</evidence>
<dbReference type="GO" id="GO:0004672">
    <property type="term" value="F:protein kinase activity"/>
    <property type="evidence" value="ECO:0007669"/>
    <property type="project" value="InterPro"/>
</dbReference>
<feature type="domain" description="Protein kinase" evidence="10">
    <location>
        <begin position="1185"/>
        <end position="1467"/>
    </location>
</feature>
<feature type="compositionally biased region" description="Polar residues" evidence="9">
    <location>
        <begin position="711"/>
        <end position="720"/>
    </location>
</feature>
<organism evidence="12 13">
    <name type="scientific">Vespula pensylvanica</name>
    <name type="common">Western yellow jacket</name>
    <name type="synonym">Wasp</name>
    <dbReference type="NCBI Taxonomy" id="30213"/>
    <lineage>
        <taxon>Eukaryota</taxon>
        <taxon>Metazoa</taxon>
        <taxon>Ecdysozoa</taxon>
        <taxon>Arthropoda</taxon>
        <taxon>Hexapoda</taxon>
        <taxon>Insecta</taxon>
        <taxon>Pterygota</taxon>
        <taxon>Neoptera</taxon>
        <taxon>Endopterygota</taxon>
        <taxon>Hymenoptera</taxon>
        <taxon>Apocrita</taxon>
        <taxon>Aculeata</taxon>
        <taxon>Vespoidea</taxon>
        <taxon>Vespidae</taxon>
        <taxon>Vespinae</taxon>
        <taxon>Vespula</taxon>
    </lineage>
</organism>
<dbReference type="SMART" id="SM00220">
    <property type="entry name" value="S_TKc"/>
    <property type="match status" value="1"/>
</dbReference>
<evidence type="ECO:0008006" key="14">
    <source>
        <dbReference type="Google" id="ProtNLM"/>
    </source>
</evidence>
<evidence type="ECO:0000256" key="3">
    <source>
        <dbReference type="ARBA" id="ARBA00022741"/>
    </source>
</evidence>
<dbReference type="PROSITE" id="PS50011">
    <property type="entry name" value="PROTEIN_KINASE_DOM"/>
    <property type="match status" value="1"/>
</dbReference>
<keyword evidence="2" id="KW-0158">Chromosome</keyword>
<evidence type="ECO:0000313" key="12">
    <source>
        <dbReference type="EMBL" id="KAF7435726.1"/>
    </source>
</evidence>
<dbReference type="GO" id="GO:0005524">
    <property type="term" value="F:ATP binding"/>
    <property type="evidence" value="ECO:0007669"/>
    <property type="project" value="UniProtKB-UniRule"/>
</dbReference>
<dbReference type="CDD" id="cd06503">
    <property type="entry name" value="ATP-synt_Fo_b"/>
    <property type="match status" value="1"/>
</dbReference>